<dbReference type="Pfam" id="PF01882">
    <property type="entry name" value="DUF58"/>
    <property type="match status" value="1"/>
</dbReference>
<proteinExistence type="predicted"/>
<dbReference type="Proteomes" id="UP001595722">
    <property type="component" value="Unassembled WGS sequence"/>
</dbReference>
<accession>A0ABV7VU61</accession>
<organism evidence="3 4">
    <name type="scientific">Bacterioplanoides pacificum</name>
    <dbReference type="NCBI Taxonomy" id="1171596"/>
    <lineage>
        <taxon>Bacteria</taxon>
        <taxon>Pseudomonadati</taxon>
        <taxon>Pseudomonadota</taxon>
        <taxon>Gammaproteobacteria</taxon>
        <taxon>Oceanospirillales</taxon>
        <taxon>Oceanospirillaceae</taxon>
        <taxon>Bacterioplanoides</taxon>
    </lineage>
</organism>
<reference evidence="4" key="1">
    <citation type="journal article" date="2019" name="Int. J. Syst. Evol. Microbiol.">
        <title>The Global Catalogue of Microorganisms (GCM) 10K type strain sequencing project: providing services to taxonomists for standard genome sequencing and annotation.</title>
        <authorList>
            <consortium name="The Broad Institute Genomics Platform"/>
            <consortium name="The Broad Institute Genome Sequencing Center for Infectious Disease"/>
            <person name="Wu L."/>
            <person name="Ma J."/>
        </authorList>
    </citation>
    <scope>NUCLEOTIDE SEQUENCE [LARGE SCALE GENOMIC DNA]</scope>
    <source>
        <strain evidence="4">KCTC 42424</strain>
    </source>
</reference>
<evidence type="ECO:0000313" key="4">
    <source>
        <dbReference type="Proteomes" id="UP001595722"/>
    </source>
</evidence>
<dbReference type="PANTHER" id="PTHR34351:SF1">
    <property type="entry name" value="SLR1927 PROTEIN"/>
    <property type="match status" value="1"/>
</dbReference>
<evidence type="ECO:0000313" key="3">
    <source>
        <dbReference type="EMBL" id="MFC3681048.1"/>
    </source>
</evidence>
<evidence type="ECO:0000256" key="1">
    <source>
        <dbReference type="SAM" id="Phobius"/>
    </source>
</evidence>
<dbReference type="PANTHER" id="PTHR34351">
    <property type="entry name" value="SLR1927 PROTEIN-RELATED"/>
    <property type="match status" value="1"/>
</dbReference>
<name>A0ABV7VU61_9GAMM</name>
<feature type="domain" description="DUF58" evidence="2">
    <location>
        <begin position="208"/>
        <end position="317"/>
    </location>
</feature>
<gene>
    <name evidence="3" type="ORF">ACFOMG_13155</name>
</gene>
<feature type="transmembrane region" description="Helical" evidence="1">
    <location>
        <begin position="46"/>
        <end position="67"/>
    </location>
</feature>
<dbReference type="InterPro" id="IPR002881">
    <property type="entry name" value="DUF58"/>
</dbReference>
<evidence type="ECO:0000259" key="2">
    <source>
        <dbReference type="Pfam" id="PF01882"/>
    </source>
</evidence>
<dbReference type="EMBL" id="JBHRYB010000013">
    <property type="protein sequence ID" value="MFC3681048.1"/>
    <property type="molecule type" value="Genomic_DNA"/>
</dbReference>
<keyword evidence="4" id="KW-1185">Reference proteome</keyword>
<dbReference type="RefSeq" id="WP_376867214.1">
    <property type="nucleotide sequence ID" value="NZ_JBHRYB010000013.1"/>
</dbReference>
<sequence length="404" mass="45303">MSRTAALEARIQPLARWLSRYVNGHRLLWLLVLVCFLIAWNRGIALLYGLVALLLALLTISWIAPWLNLRQLHIRRQQLGQTQVGQLIQLQYTFVTPQPGYFVTLSEHIGDHSGSHFLARIEPQHSCCLSYPASQRGIFQLAPSQIASGWPFGLLDRPISARSEPCQIEIQPARFDIHTLPQPGSQNPLPEGSDSCLQRQAQSEYSGVRPLRPGDSLKHVHWSASARQQQLVVREYHSYDTPCWLVVIDAQRNSAIGQGSDNSFEYALSIAASLVQFAQQQQLRLQLVVGCQQPLQLTVEPGKQDLQPVFSALAAVQDDGELEYSQLLQQTLNRSSDNPVLITVRHSGQTLDCQPPAGHIDIVFNQQSFITPMASYAEGWRSLNPHCLQLQLHRLSNIAQVWNA</sequence>
<keyword evidence="1" id="KW-1133">Transmembrane helix</keyword>
<keyword evidence="1" id="KW-0472">Membrane</keyword>
<comment type="caution">
    <text evidence="3">The sequence shown here is derived from an EMBL/GenBank/DDBJ whole genome shotgun (WGS) entry which is preliminary data.</text>
</comment>
<keyword evidence="1" id="KW-0812">Transmembrane</keyword>
<feature type="transmembrane region" description="Helical" evidence="1">
    <location>
        <begin position="21"/>
        <end position="40"/>
    </location>
</feature>
<protein>
    <submittedName>
        <fullName evidence="3">DUF58 domain-containing protein</fullName>
    </submittedName>
</protein>